<dbReference type="PRINTS" id="PR00969">
    <property type="entry name" value="CHAPERONPILI"/>
</dbReference>
<dbReference type="Gene3D" id="2.60.40.10">
    <property type="entry name" value="Immunoglobulins"/>
    <property type="match status" value="2"/>
</dbReference>
<keyword evidence="13" id="KW-1185">Reference proteome</keyword>
<dbReference type="InterPro" id="IPR001829">
    <property type="entry name" value="Pili_assmbl_chaperone_bac"/>
</dbReference>
<comment type="caution">
    <text evidence="12">The sequence shown here is derived from an EMBL/GenBank/DDBJ whole genome shotgun (WGS) entry which is preliminary data.</text>
</comment>
<dbReference type="RefSeq" id="WP_235892153.1">
    <property type="nucleotide sequence ID" value="NZ_CABGGS010000045.1"/>
</dbReference>
<keyword evidence="7" id="KW-0393">Immunoglobulin domain</keyword>
<accession>A0ABY6VJQ2</accession>
<evidence type="ECO:0000256" key="8">
    <source>
        <dbReference type="RuleBase" id="RU003918"/>
    </source>
</evidence>
<dbReference type="PANTHER" id="PTHR30251">
    <property type="entry name" value="PILUS ASSEMBLY CHAPERONE"/>
    <property type="match status" value="1"/>
</dbReference>
<dbReference type="InterPro" id="IPR018046">
    <property type="entry name" value="Pili_assmbl_chaperone_CS"/>
</dbReference>
<dbReference type="PROSITE" id="PS00635">
    <property type="entry name" value="PILI_CHAPERONE"/>
    <property type="match status" value="1"/>
</dbReference>
<dbReference type="InterPro" id="IPR050643">
    <property type="entry name" value="Periplasmic_pilus_chap"/>
</dbReference>
<dbReference type="SUPFAM" id="SSF49584">
    <property type="entry name" value="Periplasmic chaperone C-domain"/>
    <property type="match status" value="1"/>
</dbReference>
<dbReference type="Proteomes" id="UP000317652">
    <property type="component" value="Unassembled WGS sequence"/>
</dbReference>
<evidence type="ECO:0000256" key="1">
    <source>
        <dbReference type="ARBA" id="ARBA00004418"/>
    </source>
</evidence>
<organism evidence="12 13">
    <name type="scientific">Klebsiella spallanzanii</name>
    <dbReference type="NCBI Taxonomy" id="2587528"/>
    <lineage>
        <taxon>Bacteria</taxon>
        <taxon>Pseudomonadati</taxon>
        <taxon>Pseudomonadota</taxon>
        <taxon>Gammaproteobacteria</taxon>
        <taxon>Enterobacterales</taxon>
        <taxon>Enterobacteriaceae</taxon>
        <taxon>Klebsiella/Raoultella group</taxon>
        <taxon>Klebsiella</taxon>
    </lineage>
</organism>
<dbReference type="SUPFAM" id="SSF49354">
    <property type="entry name" value="PapD-like"/>
    <property type="match status" value="1"/>
</dbReference>
<feature type="signal peptide" evidence="9">
    <location>
        <begin position="1"/>
        <end position="31"/>
    </location>
</feature>
<dbReference type="Pfam" id="PF02753">
    <property type="entry name" value="PapD_C"/>
    <property type="match status" value="1"/>
</dbReference>
<keyword evidence="3" id="KW-1029">Fimbrium biogenesis</keyword>
<proteinExistence type="inferred from homology"/>
<evidence type="ECO:0000256" key="6">
    <source>
        <dbReference type="ARBA" id="ARBA00023186"/>
    </source>
</evidence>
<keyword evidence="5" id="KW-0574">Periplasm</keyword>
<evidence type="ECO:0000259" key="11">
    <source>
        <dbReference type="Pfam" id="PF02753"/>
    </source>
</evidence>
<sequence length="247" mass="26555">MTHAMTSSSFFRTLAQAACLTAAALSFPAAASVIINGTRVIYNGAEKEVSVRLTNTGTQPVLVQSWTDEGDANATPDRIRTPFTLSPPINRINAGKAQTVRLSYTGVPALPQDRESVYWLNVLEVPAAKQDETLSRLQVAFRSRIKLFYRPAALANREQVRAGAEGLTWTVSGQTLTASNASPYFVSLVSVSLKGAGKGGSVEGEMVPPKGKQTFTLPKTARAGAGTVLVYEYVNDWGALRKVEYTL</sequence>
<reference evidence="12 13" key="1">
    <citation type="submission" date="2019-07" db="EMBL/GenBank/DDBJ databases">
        <authorList>
            <person name="Brisse S."/>
            <person name="Rodrigues C."/>
            <person name="Thorpe H."/>
        </authorList>
    </citation>
    <scope>NUCLEOTIDE SEQUENCE [LARGE SCALE GENOMIC DNA]</scope>
    <source>
        <strain evidence="12">SB6411</strain>
    </source>
</reference>
<dbReference type="InterPro" id="IPR016147">
    <property type="entry name" value="Pili_assmbl_chaperone_N"/>
</dbReference>
<evidence type="ECO:0000256" key="2">
    <source>
        <dbReference type="ARBA" id="ARBA00007399"/>
    </source>
</evidence>
<evidence type="ECO:0000259" key="10">
    <source>
        <dbReference type="Pfam" id="PF00345"/>
    </source>
</evidence>
<evidence type="ECO:0000256" key="9">
    <source>
        <dbReference type="SAM" id="SignalP"/>
    </source>
</evidence>
<dbReference type="InterPro" id="IPR036316">
    <property type="entry name" value="Pili_assmbl_chap_C_dom_sf"/>
</dbReference>
<dbReference type="InterPro" id="IPR008962">
    <property type="entry name" value="PapD-like_sf"/>
</dbReference>
<keyword evidence="4 9" id="KW-0732">Signal</keyword>
<evidence type="ECO:0000256" key="5">
    <source>
        <dbReference type="ARBA" id="ARBA00022764"/>
    </source>
</evidence>
<evidence type="ECO:0000313" key="12">
    <source>
        <dbReference type="EMBL" id="VUS85369.1"/>
    </source>
</evidence>
<protein>
    <submittedName>
        <fullName evidence="12">Fimbrial chaperone YadV</fullName>
    </submittedName>
</protein>
<evidence type="ECO:0000256" key="7">
    <source>
        <dbReference type="ARBA" id="ARBA00023319"/>
    </source>
</evidence>
<evidence type="ECO:0000256" key="3">
    <source>
        <dbReference type="ARBA" id="ARBA00022558"/>
    </source>
</evidence>
<evidence type="ECO:0000256" key="4">
    <source>
        <dbReference type="ARBA" id="ARBA00022729"/>
    </source>
</evidence>
<dbReference type="EMBL" id="CABGGS010000045">
    <property type="protein sequence ID" value="VUS85369.1"/>
    <property type="molecule type" value="Genomic_DNA"/>
</dbReference>
<comment type="similarity">
    <text evidence="2 8">Belongs to the periplasmic pilus chaperone family.</text>
</comment>
<feature type="domain" description="Pili assembly chaperone N-terminal" evidence="10">
    <location>
        <begin position="33"/>
        <end position="154"/>
    </location>
</feature>
<keyword evidence="6 8" id="KW-0143">Chaperone</keyword>
<dbReference type="Pfam" id="PF00345">
    <property type="entry name" value="PapD_N"/>
    <property type="match status" value="1"/>
</dbReference>
<dbReference type="InterPro" id="IPR013783">
    <property type="entry name" value="Ig-like_fold"/>
</dbReference>
<evidence type="ECO:0000313" key="13">
    <source>
        <dbReference type="Proteomes" id="UP000317652"/>
    </source>
</evidence>
<dbReference type="PANTHER" id="PTHR30251:SF2">
    <property type="entry name" value="FIMBRIAL CHAPERONE YADV-RELATED"/>
    <property type="match status" value="1"/>
</dbReference>
<comment type="subcellular location">
    <subcellularLocation>
        <location evidence="1 8">Periplasm</location>
    </subcellularLocation>
</comment>
<feature type="chain" id="PRO_5045307461" evidence="9">
    <location>
        <begin position="32"/>
        <end position="247"/>
    </location>
</feature>
<name>A0ABY6VJQ2_9ENTR</name>
<gene>
    <name evidence="12" type="primary">yadV_4</name>
    <name evidence="12" type="ORF">SB6411_03207</name>
</gene>
<dbReference type="InterPro" id="IPR016148">
    <property type="entry name" value="Pili_assmbl_chaperone_C"/>
</dbReference>
<feature type="domain" description="Pili assembly chaperone C-terminal" evidence="11">
    <location>
        <begin position="179"/>
        <end position="240"/>
    </location>
</feature>